<dbReference type="Pfam" id="PF13564">
    <property type="entry name" value="DoxX_2"/>
    <property type="match status" value="1"/>
</dbReference>
<feature type="transmembrane region" description="Helical" evidence="5">
    <location>
        <begin position="45"/>
        <end position="64"/>
    </location>
</feature>
<comment type="subcellular location">
    <subcellularLocation>
        <location evidence="1">Membrane</location>
        <topology evidence="1">Multi-pass membrane protein</topology>
    </subcellularLocation>
</comment>
<dbReference type="EMBL" id="CP138203">
    <property type="protein sequence ID" value="WPC72434.1"/>
    <property type="molecule type" value="Genomic_DNA"/>
</dbReference>
<evidence type="ECO:0000313" key="6">
    <source>
        <dbReference type="EMBL" id="WPC72434.1"/>
    </source>
</evidence>
<feature type="transmembrane region" description="Helical" evidence="5">
    <location>
        <begin position="7"/>
        <end position="25"/>
    </location>
</feature>
<reference evidence="6 7" key="1">
    <citation type="submission" date="2023-11" db="EMBL/GenBank/DDBJ databases">
        <title>Plant-associative lifestyle of Vibrio porteresiae and its evolutionary dynamics.</title>
        <authorList>
            <person name="Rameshkumar N."/>
            <person name="Kirti K."/>
        </authorList>
    </citation>
    <scope>NUCLEOTIDE SEQUENCE [LARGE SCALE GENOMIC DNA]</scope>
    <source>
        <strain evidence="6 7">MSSRF30</strain>
    </source>
</reference>
<proteinExistence type="predicted"/>
<accession>A0ABZ0Q7M6</accession>
<organism evidence="6 7">
    <name type="scientific">Vibrio porteresiae DSM 19223</name>
    <dbReference type="NCBI Taxonomy" id="1123496"/>
    <lineage>
        <taxon>Bacteria</taxon>
        <taxon>Pseudomonadati</taxon>
        <taxon>Pseudomonadota</taxon>
        <taxon>Gammaproteobacteria</taxon>
        <taxon>Vibrionales</taxon>
        <taxon>Vibrionaceae</taxon>
        <taxon>Vibrio</taxon>
    </lineage>
</organism>
<name>A0ABZ0Q7M6_9VIBR</name>
<feature type="transmembrane region" description="Helical" evidence="5">
    <location>
        <begin position="96"/>
        <end position="116"/>
    </location>
</feature>
<evidence type="ECO:0000313" key="7">
    <source>
        <dbReference type="Proteomes" id="UP001304071"/>
    </source>
</evidence>
<keyword evidence="7" id="KW-1185">Reference proteome</keyword>
<gene>
    <name evidence="6" type="ORF">R8Z52_09825</name>
</gene>
<evidence type="ECO:0000256" key="1">
    <source>
        <dbReference type="ARBA" id="ARBA00004141"/>
    </source>
</evidence>
<evidence type="ECO:0000256" key="5">
    <source>
        <dbReference type="SAM" id="Phobius"/>
    </source>
</evidence>
<keyword evidence="2 5" id="KW-0812">Transmembrane</keyword>
<evidence type="ECO:0000256" key="4">
    <source>
        <dbReference type="ARBA" id="ARBA00023136"/>
    </source>
</evidence>
<protein>
    <submittedName>
        <fullName evidence="6">DoxX family protein</fullName>
    </submittedName>
</protein>
<dbReference type="InterPro" id="IPR032808">
    <property type="entry name" value="DoxX"/>
</dbReference>
<evidence type="ECO:0000256" key="2">
    <source>
        <dbReference type="ARBA" id="ARBA00022692"/>
    </source>
</evidence>
<keyword evidence="3 5" id="KW-1133">Transmembrane helix</keyword>
<evidence type="ECO:0000256" key="3">
    <source>
        <dbReference type="ARBA" id="ARBA00022989"/>
    </source>
</evidence>
<keyword evidence="4 5" id="KW-0472">Membrane</keyword>
<dbReference type="RefSeq" id="WP_261896022.1">
    <property type="nucleotide sequence ID" value="NZ_AP024895.1"/>
</dbReference>
<feature type="transmembrane region" description="Helical" evidence="5">
    <location>
        <begin position="71"/>
        <end position="90"/>
    </location>
</feature>
<dbReference type="Proteomes" id="UP001304071">
    <property type="component" value="Chromosome 1"/>
</dbReference>
<sequence length="139" mass="15260">MTTIYTYWISTTLLSLLYLASATLYTMKTNWVKEQFTAFGYPSYLVKPLIFCKTLAVIVVISRFNTSLTDFTYAAMTLHLMLAIGAHWGVKKPKEALPAIVGVLLIAASFTTQNAARNLPSANSAGASFITETVGKNHE</sequence>